<dbReference type="Proteomes" id="UP000035086">
    <property type="component" value="Chromosome"/>
</dbReference>
<organism evidence="1 2">
    <name type="scientific">Pandoraea pulmonicola</name>
    <dbReference type="NCBI Taxonomy" id="93221"/>
    <lineage>
        <taxon>Bacteria</taxon>
        <taxon>Pseudomonadati</taxon>
        <taxon>Pseudomonadota</taxon>
        <taxon>Betaproteobacteria</taxon>
        <taxon>Burkholderiales</taxon>
        <taxon>Burkholderiaceae</taxon>
        <taxon>Pandoraea</taxon>
    </lineage>
</organism>
<gene>
    <name evidence="1" type="ORF">RO07_13635</name>
</gene>
<name>A0ABM5S0K2_PANPU</name>
<evidence type="ECO:0000313" key="2">
    <source>
        <dbReference type="Proteomes" id="UP000035086"/>
    </source>
</evidence>
<proteinExistence type="predicted"/>
<evidence type="ECO:0000313" key="1">
    <source>
        <dbReference type="EMBL" id="AJC21265.1"/>
    </source>
</evidence>
<keyword evidence="2" id="KW-1185">Reference proteome</keyword>
<reference evidence="1" key="1">
    <citation type="submission" date="2016-11" db="EMBL/GenBank/DDBJ databases">
        <title>Complete Genome Sequencing of Pandoraea pulmonicola DSM 16583.</title>
        <authorList>
            <person name="Chan K.-G."/>
        </authorList>
    </citation>
    <scope>NUCLEOTIDE SEQUENCE</scope>
    <source>
        <strain evidence="1">DSM 16583</strain>
    </source>
</reference>
<protein>
    <submittedName>
        <fullName evidence="1">Uncharacterized protein</fullName>
    </submittedName>
</protein>
<sequence length="99" mass="11144">MVIDSASWLAPVKPLMPALWGREIDNDETVLIGEVKWVINDKNEFQIDRLAAHASLVSEIEVLPGPDKKSMRASIDATGQINRIRRHQLVTQGKRSAWN</sequence>
<dbReference type="EMBL" id="CP010310">
    <property type="protein sequence ID" value="AJC21265.1"/>
    <property type="molecule type" value="Genomic_DNA"/>
</dbReference>
<accession>A0ABM5S0K2</accession>